<evidence type="ECO:0000313" key="1">
    <source>
        <dbReference type="EMBL" id="KAF2475303.1"/>
    </source>
</evidence>
<gene>
    <name evidence="1" type="ORF">BDR25DRAFT_382240</name>
</gene>
<comment type="caution">
    <text evidence="1">The sequence shown here is derived from an EMBL/GenBank/DDBJ whole genome shotgun (WGS) entry which is preliminary data.</text>
</comment>
<accession>A0ACB6R7Q5</accession>
<organism evidence="1 2">
    <name type="scientific">Lindgomyces ingoldianus</name>
    <dbReference type="NCBI Taxonomy" id="673940"/>
    <lineage>
        <taxon>Eukaryota</taxon>
        <taxon>Fungi</taxon>
        <taxon>Dikarya</taxon>
        <taxon>Ascomycota</taxon>
        <taxon>Pezizomycotina</taxon>
        <taxon>Dothideomycetes</taxon>
        <taxon>Pleosporomycetidae</taxon>
        <taxon>Pleosporales</taxon>
        <taxon>Lindgomycetaceae</taxon>
        <taxon>Lindgomyces</taxon>
    </lineage>
</organism>
<evidence type="ECO:0000313" key="2">
    <source>
        <dbReference type="Proteomes" id="UP000799755"/>
    </source>
</evidence>
<keyword evidence="2" id="KW-1185">Reference proteome</keyword>
<reference evidence="1" key="1">
    <citation type="journal article" date="2020" name="Stud. Mycol.">
        <title>101 Dothideomycetes genomes: a test case for predicting lifestyles and emergence of pathogens.</title>
        <authorList>
            <person name="Haridas S."/>
            <person name="Albert R."/>
            <person name="Binder M."/>
            <person name="Bloem J."/>
            <person name="Labutti K."/>
            <person name="Salamov A."/>
            <person name="Andreopoulos B."/>
            <person name="Baker S."/>
            <person name="Barry K."/>
            <person name="Bills G."/>
            <person name="Bluhm B."/>
            <person name="Cannon C."/>
            <person name="Castanera R."/>
            <person name="Culley D."/>
            <person name="Daum C."/>
            <person name="Ezra D."/>
            <person name="Gonzalez J."/>
            <person name="Henrissat B."/>
            <person name="Kuo A."/>
            <person name="Liang C."/>
            <person name="Lipzen A."/>
            <person name="Lutzoni F."/>
            <person name="Magnuson J."/>
            <person name="Mondo S."/>
            <person name="Nolan M."/>
            <person name="Ohm R."/>
            <person name="Pangilinan J."/>
            <person name="Park H.-J."/>
            <person name="Ramirez L."/>
            <person name="Alfaro M."/>
            <person name="Sun H."/>
            <person name="Tritt A."/>
            <person name="Yoshinaga Y."/>
            <person name="Zwiers L.-H."/>
            <person name="Turgeon B."/>
            <person name="Goodwin S."/>
            <person name="Spatafora J."/>
            <person name="Crous P."/>
            <person name="Grigoriev I."/>
        </authorList>
    </citation>
    <scope>NUCLEOTIDE SEQUENCE</scope>
    <source>
        <strain evidence="1">ATCC 200398</strain>
    </source>
</reference>
<keyword evidence="1" id="KW-0489">Methyltransferase</keyword>
<protein>
    <submittedName>
        <fullName evidence="1">S-adenosyl-L-methionine-dependent methyltransferase</fullName>
    </submittedName>
</protein>
<sequence length="320" mass="34956">MTDIAPTPPSSSTETTFRSFSHAQGTNYAQNRRDYHSKLYQIIIDYHTSNGGELNTILDVGCGPGTAVRTLAPRFSHAIGIDPSEGMITTARSLGGVSYNSEAIRFDISTAEDLGSNLSSPIPDGSVDLITAATAAHWFNMSGFWPRAAQVLKPGGSVAIWTSASLRVHPSTPNYAAVQSAIDKHEDVLKDYMVLGNRLSRDLYVDLHLPWALPTPVSEFDEGTFLRKEWGTGRDPELGDQFFAHQAPVDLDTLELVLGTTSPVTRWREAHPDAVGTERDAVRMIRREIERALHDAGVEEGKEMVKGGVKGVLLMVKRKA</sequence>
<dbReference type="Proteomes" id="UP000799755">
    <property type="component" value="Unassembled WGS sequence"/>
</dbReference>
<dbReference type="EMBL" id="MU003496">
    <property type="protein sequence ID" value="KAF2475303.1"/>
    <property type="molecule type" value="Genomic_DNA"/>
</dbReference>
<proteinExistence type="predicted"/>
<keyword evidence="1" id="KW-0808">Transferase</keyword>
<name>A0ACB6R7Q5_9PLEO</name>